<name>A0A0C1EBD6_9NEIS</name>
<organism evidence="1 2">
    <name type="scientific">Morococcus cerebrosus</name>
    <dbReference type="NCBI Taxonomy" id="1056807"/>
    <lineage>
        <taxon>Bacteria</taxon>
        <taxon>Pseudomonadati</taxon>
        <taxon>Pseudomonadota</taxon>
        <taxon>Betaproteobacteria</taxon>
        <taxon>Neisseriales</taxon>
        <taxon>Neisseriaceae</taxon>
        <taxon>Morococcus</taxon>
    </lineage>
</organism>
<gene>
    <name evidence="1" type="ORF">MCC93_09290</name>
</gene>
<sequence length="38" mass="4508">MSNFWGAVQKQILVTDGLLFFKARLNNDIDMFQYKIKN</sequence>
<evidence type="ECO:0008006" key="3">
    <source>
        <dbReference type="Google" id="ProtNLM"/>
    </source>
</evidence>
<evidence type="ECO:0000313" key="1">
    <source>
        <dbReference type="EMBL" id="KIC09359.1"/>
    </source>
</evidence>
<evidence type="ECO:0000313" key="2">
    <source>
        <dbReference type="Proteomes" id="UP000031390"/>
    </source>
</evidence>
<dbReference type="AlphaFoldDB" id="A0A0C1EBD6"/>
<comment type="caution">
    <text evidence="1">The sequence shown here is derived from an EMBL/GenBank/DDBJ whole genome shotgun (WGS) entry which is preliminary data.</text>
</comment>
<dbReference type="EMBL" id="JUFZ01000038">
    <property type="protein sequence ID" value="KIC09359.1"/>
    <property type="molecule type" value="Genomic_DNA"/>
</dbReference>
<proteinExistence type="predicted"/>
<protein>
    <recommendedName>
        <fullName evidence="3">Transposase</fullName>
    </recommendedName>
</protein>
<dbReference type="Proteomes" id="UP000031390">
    <property type="component" value="Unassembled WGS sequence"/>
</dbReference>
<reference evidence="1 2" key="1">
    <citation type="submission" date="2014-12" db="EMBL/GenBank/DDBJ databases">
        <title>Genome sequence of Morococcus cerebrosus.</title>
        <authorList>
            <person name="Shin S.-K."/>
            <person name="Yi H."/>
        </authorList>
    </citation>
    <scope>NUCLEOTIDE SEQUENCE [LARGE SCALE GENOMIC DNA]</scope>
    <source>
        <strain evidence="1 2">CIP 81.93</strain>
    </source>
</reference>
<accession>A0A0C1EBD6</accession>